<sequence length="48" mass="5489">MFSKSFESFKSFIFSFSVFPLDLNFPFTLCGKTPKCPITGILLFIKCL</sequence>
<organism evidence="1">
    <name type="scientific">marine metagenome</name>
    <dbReference type="NCBI Taxonomy" id="408172"/>
    <lineage>
        <taxon>unclassified sequences</taxon>
        <taxon>metagenomes</taxon>
        <taxon>ecological metagenomes</taxon>
    </lineage>
</organism>
<reference evidence="1" key="1">
    <citation type="submission" date="2018-05" db="EMBL/GenBank/DDBJ databases">
        <authorList>
            <person name="Lanie J.A."/>
            <person name="Ng W.-L."/>
            <person name="Kazmierczak K.M."/>
            <person name="Andrzejewski T.M."/>
            <person name="Davidsen T.M."/>
            <person name="Wayne K.J."/>
            <person name="Tettelin H."/>
            <person name="Glass J.I."/>
            <person name="Rusch D."/>
            <person name="Podicherti R."/>
            <person name="Tsui H.-C.T."/>
            <person name="Winkler M.E."/>
        </authorList>
    </citation>
    <scope>NUCLEOTIDE SEQUENCE</scope>
</reference>
<accession>A0A382QCB1</accession>
<feature type="non-terminal residue" evidence="1">
    <location>
        <position position="48"/>
    </location>
</feature>
<evidence type="ECO:0000313" key="1">
    <source>
        <dbReference type="EMBL" id="SVC82515.1"/>
    </source>
</evidence>
<gene>
    <name evidence="1" type="ORF">METZ01_LOCUS335369</name>
</gene>
<name>A0A382QCB1_9ZZZZ</name>
<dbReference type="EMBL" id="UINC01113114">
    <property type="protein sequence ID" value="SVC82515.1"/>
    <property type="molecule type" value="Genomic_DNA"/>
</dbReference>
<dbReference type="AlphaFoldDB" id="A0A382QCB1"/>
<feature type="non-terminal residue" evidence="1">
    <location>
        <position position="1"/>
    </location>
</feature>
<protein>
    <submittedName>
        <fullName evidence="1">Uncharacterized protein</fullName>
    </submittedName>
</protein>
<proteinExistence type="predicted"/>